<protein>
    <submittedName>
        <fullName evidence="2">NAD-dependent epimerase/dehydratase family protein</fullName>
    </submittedName>
</protein>
<name>A0ABV3ZA76_9BACT</name>
<dbReference type="Proteomes" id="UP001560573">
    <property type="component" value="Unassembled WGS sequence"/>
</dbReference>
<dbReference type="RefSeq" id="WP_369328162.1">
    <property type="nucleotide sequence ID" value="NZ_JAULBC010000001.1"/>
</dbReference>
<dbReference type="InterPro" id="IPR050177">
    <property type="entry name" value="Lipid_A_modif_metabolic_enz"/>
</dbReference>
<accession>A0ABV3ZA76</accession>
<dbReference type="PANTHER" id="PTHR43245">
    <property type="entry name" value="BIFUNCTIONAL POLYMYXIN RESISTANCE PROTEIN ARNA"/>
    <property type="match status" value="1"/>
</dbReference>
<dbReference type="PANTHER" id="PTHR43245:SF13">
    <property type="entry name" value="UDP-D-APIOSE_UDP-D-XYLOSE SYNTHASE 2"/>
    <property type="match status" value="1"/>
</dbReference>
<evidence type="ECO:0000313" key="3">
    <source>
        <dbReference type="Proteomes" id="UP001560573"/>
    </source>
</evidence>
<reference evidence="2 3" key="1">
    <citation type="submission" date="2023-07" db="EMBL/GenBank/DDBJ databases">
        <authorList>
            <person name="Lian W.-H."/>
        </authorList>
    </citation>
    <scope>NUCLEOTIDE SEQUENCE [LARGE SCALE GENOMIC DNA]</scope>
    <source>
        <strain evidence="2 3">SYSU DXS3180</strain>
    </source>
</reference>
<dbReference type="InterPro" id="IPR001509">
    <property type="entry name" value="Epimerase_deHydtase"/>
</dbReference>
<dbReference type="InterPro" id="IPR036291">
    <property type="entry name" value="NAD(P)-bd_dom_sf"/>
</dbReference>
<gene>
    <name evidence="2" type="ORF">QTN47_04630</name>
</gene>
<evidence type="ECO:0000313" key="2">
    <source>
        <dbReference type="EMBL" id="MEX6686766.1"/>
    </source>
</evidence>
<feature type="domain" description="NAD-dependent epimerase/dehydratase" evidence="1">
    <location>
        <begin position="6"/>
        <end position="211"/>
    </location>
</feature>
<dbReference type="SUPFAM" id="SSF51735">
    <property type="entry name" value="NAD(P)-binding Rossmann-fold domains"/>
    <property type="match status" value="1"/>
</dbReference>
<dbReference type="Gene3D" id="3.40.50.720">
    <property type="entry name" value="NAD(P)-binding Rossmann-like Domain"/>
    <property type="match status" value="1"/>
</dbReference>
<proteinExistence type="predicted"/>
<evidence type="ECO:0000259" key="1">
    <source>
        <dbReference type="Pfam" id="PF01370"/>
    </source>
</evidence>
<keyword evidence="3" id="KW-1185">Reference proteome</keyword>
<dbReference type="Pfam" id="PF01370">
    <property type="entry name" value="Epimerase"/>
    <property type="match status" value="1"/>
</dbReference>
<comment type="caution">
    <text evidence="2">The sequence shown here is derived from an EMBL/GenBank/DDBJ whole genome shotgun (WGS) entry which is preliminary data.</text>
</comment>
<organism evidence="2 3">
    <name type="scientific">Danxiaibacter flavus</name>
    <dbReference type="NCBI Taxonomy" id="3049108"/>
    <lineage>
        <taxon>Bacteria</taxon>
        <taxon>Pseudomonadati</taxon>
        <taxon>Bacteroidota</taxon>
        <taxon>Chitinophagia</taxon>
        <taxon>Chitinophagales</taxon>
        <taxon>Chitinophagaceae</taxon>
        <taxon>Danxiaibacter</taxon>
    </lineage>
</organism>
<dbReference type="EMBL" id="JAULBC010000001">
    <property type="protein sequence ID" value="MEX6686766.1"/>
    <property type="molecule type" value="Genomic_DNA"/>
</dbReference>
<sequence length="311" mass="34783">MALHTLLGANGTIATELVPVLLANKENIRLVSRNPKAVAGAETMAADVLNYQQVLKAVNGSDIVYLLVGLEYNIHVWRKSWPVIMRNVIEACKACKAKLVFFDNAYMYGRVDGKITEETPFKPISKKGALRAEIDQMLLDEMNAGRIKAAIAKAVDFYGPRCIDKSATGLMVFERMKNGKTAQWLGNANVPRSFNYTPDAAKALYMLATSEKAYGQTWHLPAVSPALTGKQFVDLAAKYMKAKNNVQVVPKWLLSVSGLFNRFMKEMNEMMCQNDYPFEFDSSKFQKAFAFTPTSYEQAIKETAEWFLDNG</sequence>